<evidence type="ECO:0000313" key="4">
    <source>
        <dbReference type="Proteomes" id="UP000623467"/>
    </source>
</evidence>
<evidence type="ECO:0000313" key="3">
    <source>
        <dbReference type="EMBL" id="KAF7357178.1"/>
    </source>
</evidence>
<keyword evidence="4" id="KW-1185">Reference proteome</keyword>
<feature type="region of interest" description="Disordered" evidence="1">
    <location>
        <begin position="150"/>
        <end position="252"/>
    </location>
</feature>
<sequence>MHLLWYILLSAANSVLAAQRNITVDDKSSSITYTGTGWHTMKSSLDVDSSVHTTCGEASDGSRATFSFTGVAIYYVFTPENCAPRTVIILDSGTPVTVTYDSSLVKDGLSVQWGMTNLANGPHTIVNTGDGADTFARLDAFIYTVDEPEEVASAPTSPSGSSPTTTTASGTGGSSTTAIVGASASSSSPASAMASGSEGSSIGAASSSGSSAASATASGPEGSSTGAKKGPSPTGILPATATISGSGGSSTGAKVGGAIGGVASIAALLAAWAAYHFLESSHSSGRPQSQIYISTPSSDITSWKATTRIIITLQPDNWHVAPKQPEPGFTPKGSTPHDLVVWKAVKFEGKDPVTVRLPANLGFGDVHEDEDNKGIIRNSLFSFAPLRTLVKRIDPPSWKHETFRRPKLEALVLAHNNVSHPLDFAIGTFHKTRKDQDFRPFLLIQNVQPGDFCIAPQCANLRVNAYIAKNIQERQRLDSDLFGVSSSSDFTILEGPAELPTEDKESEVVPLLKGSAVTAQPSEEYEELGTVPKPYLEDEDVEHAPKILSPPLLGKDGTLVSSLDQTTRWRLVKERGALKLEIVPVVGHKRGLVGECRAALRAFWGSHHGGYRSLSRVEMGKGDNEGRREGA</sequence>
<feature type="chain" id="PRO_5034162527" evidence="2">
    <location>
        <begin position="18"/>
        <end position="631"/>
    </location>
</feature>
<organism evidence="3 4">
    <name type="scientific">Mycena sanguinolenta</name>
    <dbReference type="NCBI Taxonomy" id="230812"/>
    <lineage>
        <taxon>Eukaryota</taxon>
        <taxon>Fungi</taxon>
        <taxon>Dikarya</taxon>
        <taxon>Basidiomycota</taxon>
        <taxon>Agaricomycotina</taxon>
        <taxon>Agaricomycetes</taxon>
        <taxon>Agaricomycetidae</taxon>
        <taxon>Agaricales</taxon>
        <taxon>Marasmiineae</taxon>
        <taxon>Mycenaceae</taxon>
        <taxon>Mycena</taxon>
    </lineage>
</organism>
<dbReference type="Proteomes" id="UP000623467">
    <property type="component" value="Unassembled WGS sequence"/>
</dbReference>
<proteinExistence type="predicted"/>
<evidence type="ECO:0000256" key="1">
    <source>
        <dbReference type="SAM" id="MobiDB-lite"/>
    </source>
</evidence>
<comment type="caution">
    <text evidence="3">The sequence shown here is derived from an EMBL/GenBank/DDBJ whole genome shotgun (WGS) entry which is preliminary data.</text>
</comment>
<protein>
    <submittedName>
        <fullName evidence="3">Uncharacterized protein</fullName>
    </submittedName>
</protein>
<dbReference type="AlphaFoldDB" id="A0A8H7D3A2"/>
<evidence type="ECO:0000256" key="2">
    <source>
        <dbReference type="SAM" id="SignalP"/>
    </source>
</evidence>
<feature type="signal peptide" evidence="2">
    <location>
        <begin position="1"/>
        <end position="17"/>
    </location>
</feature>
<dbReference type="EMBL" id="JACAZH010000010">
    <property type="protein sequence ID" value="KAF7357178.1"/>
    <property type="molecule type" value="Genomic_DNA"/>
</dbReference>
<keyword evidence="2" id="KW-0732">Signal</keyword>
<name>A0A8H7D3A2_9AGAR</name>
<gene>
    <name evidence="3" type="ORF">MSAN_01312500</name>
</gene>
<accession>A0A8H7D3A2</accession>
<dbReference type="OrthoDB" id="3063202at2759"/>
<reference evidence="3" key="1">
    <citation type="submission" date="2020-05" db="EMBL/GenBank/DDBJ databases">
        <title>Mycena genomes resolve the evolution of fungal bioluminescence.</title>
        <authorList>
            <person name="Tsai I.J."/>
        </authorList>
    </citation>
    <scope>NUCLEOTIDE SEQUENCE</scope>
    <source>
        <strain evidence="3">160909Yilan</strain>
    </source>
</reference>
<feature type="compositionally biased region" description="Low complexity" evidence="1">
    <location>
        <begin position="152"/>
        <end position="227"/>
    </location>
</feature>